<dbReference type="PROSITE" id="PS50118">
    <property type="entry name" value="HMG_BOX_2"/>
    <property type="match status" value="1"/>
</dbReference>
<dbReference type="AlphaFoldDB" id="A0A8S0XLZ8"/>
<dbReference type="InterPro" id="IPR036910">
    <property type="entry name" value="HMG_box_dom_sf"/>
</dbReference>
<dbReference type="InterPro" id="IPR051356">
    <property type="entry name" value="SOX/SOX-like_TF"/>
</dbReference>
<dbReference type="GO" id="GO:0000981">
    <property type="term" value="F:DNA-binding transcription factor activity, RNA polymerase II-specific"/>
    <property type="evidence" value="ECO:0007669"/>
    <property type="project" value="TreeGrafter"/>
</dbReference>
<feature type="compositionally biased region" description="Polar residues" evidence="4">
    <location>
        <begin position="298"/>
        <end position="310"/>
    </location>
</feature>
<dbReference type="InterPro" id="IPR009071">
    <property type="entry name" value="HMG_box_dom"/>
</dbReference>
<evidence type="ECO:0000256" key="4">
    <source>
        <dbReference type="SAM" id="MobiDB-lite"/>
    </source>
</evidence>
<feature type="region of interest" description="Disordered" evidence="4">
    <location>
        <begin position="294"/>
        <end position="342"/>
    </location>
</feature>
<protein>
    <recommendedName>
        <fullName evidence="5">HMG box domain-containing protein</fullName>
    </recommendedName>
</protein>
<comment type="caution">
    <text evidence="6">The sequence shown here is derived from an EMBL/GenBank/DDBJ whole genome shotgun (WGS) entry which is preliminary data.</text>
</comment>
<dbReference type="EMBL" id="CACVBS010000028">
    <property type="protein sequence ID" value="CAA7260017.1"/>
    <property type="molecule type" value="Genomic_DNA"/>
</dbReference>
<reference evidence="6 7" key="1">
    <citation type="submission" date="2020-01" db="EMBL/GenBank/DDBJ databases">
        <authorList>
            <person name="Gupta K D."/>
        </authorList>
    </citation>
    <scope>NUCLEOTIDE SEQUENCE [LARGE SCALE GENOMIC DNA]</scope>
</reference>
<evidence type="ECO:0000313" key="6">
    <source>
        <dbReference type="EMBL" id="CAA7260017.1"/>
    </source>
</evidence>
<dbReference type="Proteomes" id="UP000467700">
    <property type="component" value="Unassembled WGS sequence"/>
</dbReference>
<dbReference type="OrthoDB" id="6247875at2759"/>
<feature type="region of interest" description="Disordered" evidence="4">
    <location>
        <begin position="17"/>
        <end position="79"/>
    </location>
</feature>
<evidence type="ECO:0000259" key="5">
    <source>
        <dbReference type="PROSITE" id="PS50118"/>
    </source>
</evidence>
<feature type="compositionally biased region" description="Polar residues" evidence="4">
    <location>
        <begin position="41"/>
        <end position="58"/>
    </location>
</feature>
<keyword evidence="1 3" id="KW-0238">DNA-binding</keyword>
<dbReference type="Pfam" id="PF00505">
    <property type="entry name" value="HMG_box"/>
    <property type="match status" value="1"/>
</dbReference>
<dbReference type="PANTHER" id="PTHR45789:SF2">
    <property type="entry name" value="FI18025P1"/>
    <property type="match status" value="1"/>
</dbReference>
<evidence type="ECO:0000256" key="1">
    <source>
        <dbReference type="ARBA" id="ARBA00023125"/>
    </source>
</evidence>
<feature type="domain" description="HMG box" evidence="5">
    <location>
        <begin position="73"/>
        <end position="142"/>
    </location>
</feature>
<name>A0A8S0XLZ8_CYCAE</name>
<keyword evidence="7" id="KW-1185">Reference proteome</keyword>
<dbReference type="SUPFAM" id="SSF47095">
    <property type="entry name" value="HMG-box"/>
    <property type="match status" value="1"/>
</dbReference>
<feature type="DNA-binding region" description="HMG box" evidence="3">
    <location>
        <begin position="73"/>
        <end position="142"/>
    </location>
</feature>
<feature type="compositionally biased region" description="Low complexity" evidence="4">
    <location>
        <begin position="18"/>
        <end position="31"/>
    </location>
</feature>
<evidence type="ECO:0000256" key="2">
    <source>
        <dbReference type="ARBA" id="ARBA00023242"/>
    </source>
</evidence>
<evidence type="ECO:0000313" key="7">
    <source>
        <dbReference type="Proteomes" id="UP000467700"/>
    </source>
</evidence>
<feature type="region of interest" description="Disordered" evidence="4">
    <location>
        <begin position="190"/>
        <end position="222"/>
    </location>
</feature>
<organism evidence="6 7">
    <name type="scientific">Cyclocybe aegerita</name>
    <name type="common">Black poplar mushroom</name>
    <name type="synonym">Agrocybe aegerita</name>
    <dbReference type="NCBI Taxonomy" id="1973307"/>
    <lineage>
        <taxon>Eukaryota</taxon>
        <taxon>Fungi</taxon>
        <taxon>Dikarya</taxon>
        <taxon>Basidiomycota</taxon>
        <taxon>Agaricomycotina</taxon>
        <taxon>Agaricomycetes</taxon>
        <taxon>Agaricomycetidae</taxon>
        <taxon>Agaricales</taxon>
        <taxon>Agaricineae</taxon>
        <taxon>Bolbitiaceae</taxon>
        <taxon>Cyclocybe</taxon>
    </lineage>
</organism>
<evidence type="ECO:0000256" key="3">
    <source>
        <dbReference type="PROSITE-ProRule" id="PRU00267"/>
    </source>
</evidence>
<dbReference type="SMART" id="SM00398">
    <property type="entry name" value="HMG"/>
    <property type="match status" value="1"/>
</dbReference>
<feature type="compositionally biased region" description="Polar residues" evidence="4">
    <location>
        <begin position="327"/>
        <end position="342"/>
    </location>
</feature>
<keyword evidence="2 3" id="KW-0539">Nucleus</keyword>
<accession>A0A8S0XLZ8</accession>
<dbReference type="GO" id="GO:0000978">
    <property type="term" value="F:RNA polymerase II cis-regulatory region sequence-specific DNA binding"/>
    <property type="evidence" value="ECO:0007669"/>
    <property type="project" value="TreeGrafter"/>
</dbReference>
<sequence>MDNFTKGMHYVYDAANNSFVPAPSSPVDPSSNTMKEIDASSFVSNDQDTSEGQYSSPKDPSDEPRRSRHPDRIPRPRNAFMIFRSEFSTGAKIKRDVEHDNRQISRIAGHCWNQMSEADKEPWRLKAEQEKLEHMRKYPDYRFTPLVREKRPLKRNTKRNGEDDKERCRRVADLLLSGKEGDELAIAINSPTTEDEGFPNPSGSPPTPEANYIPPFRSPLLLPTQATHHPLSALNTPTGQSLHYNAYYHAQQHTTVFPSHYASVKTESAFAYSSRPPYPETPHYARSPYSLSPAEYSHSPTAYPPSSQYAPNLPVPPQPPRYPESPTYYQSASYPASPTGTSPTTYYNSQSVQMASSSTVNVSQPYTLQSTPNVTDDQRSSHIVFSNPFEPQQHTPRPRPRLNLAISPLDPLHLDLPMYYSNY</sequence>
<proteinExistence type="predicted"/>
<dbReference type="Gene3D" id="1.10.30.10">
    <property type="entry name" value="High mobility group box domain"/>
    <property type="match status" value="1"/>
</dbReference>
<feature type="compositionally biased region" description="Basic and acidic residues" evidence="4">
    <location>
        <begin position="59"/>
        <end position="74"/>
    </location>
</feature>
<dbReference type="PANTHER" id="PTHR45789">
    <property type="entry name" value="FI18025P1"/>
    <property type="match status" value="1"/>
</dbReference>
<dbReference type="CDD" id="cd01389">
    <property type="entry name" value="HMG-box_ROX1-like"/>
    <property type="match status" value="1"/>
</dbReference>
<feature type="compositionally biased region" description="Pro residues" evidence="4">
    <location>
        <begin position="313"/>
        <end position="323"/>
    </location>
</feature>
<gene>
    <name evidence="6" type="ORF">AAE3_LOCUS2372</name>
</gene>
<dbReference type="GO" id="GO:0005634">
    <property type="term" value="C:nucleus"/>
    <property type="evidence" value="ECO:0007669"/>
    <property type="project" value="UniProtKB-UniRule"/>
</dbReference>